<dbReference type="AlphaFoldDB" id="A0A853KZJ5"/>
<dbReference type="EMBL" id="JPVZ01000005">
    <property type="protein sequence ID" value="OAZ09345.1"/>
    <property type="molecule type" value="Genomic_DNA"/>
</dbReference>
<name>A0A853KZJ5_9PROT</name>
<protein>
    <recommendedName>
        <fullName evidence="3">Restriction endonuclease</fullName>
    </recommendedName>
</protein>
<comment type="caution">
    <text evidence="1">The sequence shown here is derived from an EMBL/GenBank/DDBJ whole genome shotgun (WGS) entry which is preliminary data.</text>
</comment>
<evidence type="ECO:0000313" key="2">
    <source>
        <dbReference type="Proteomes" id="UP000094009"/>
    </source>
</evidence>
<accession>A0A853KZJ5</accession>
<proteinExistence type="predicted"/>
<reference evidence="1 2" key="1">
    <citation type="submission" date="2014-07" db="EMBL/GenBank/DDBJ databases">
        <title>Draft genome sequence of Thalassospira tepidiphila 1-1B.</title>
        <authorList>
            <person name="Lai Q."/>
            <person name="Shao Z."/>
        </authorList>
    </citation>
    <scope>NUCLEOTIDE SEQUENCE [LARGE SCALE GENOMIC DNA]</scope>
    <source>
        <strain evidence="1 2">MCCC 1A03514</strain>
    </source>
</reference>
<dbReference type="Proteomes" id="UP000094009">
    <property type="component" value="Unassembled WGS sequence"/>
</dbReference>
<organism evidence="1 2">
    <name type="scientific">Thalassospira tepidiphila MCCC 1A03514</name>
    <dbReference type="NCBI Taxonomy" id="1177930"/>
    <lineage>
        <taxon>Bacteria</taxon>
        <taxon>Pseudomonadati</taxon>
        <taxon>Pseudomonadota</taxon>
        <taxon>Alphaproteobacteria</taxon>
        <taxon>Rhodospirillales</taxon>
        <taxon>Thalassospiraceae</taxon>
        <taxon>Thalassospira</taxon>
    </lineage>
</organism>
<gene>
    <name evidence="1" type="ORF">TH4_12850</name>
</gene>
<sequence length="200" mass="22738">MLTRQEVNLDALRKDADLPYSLRLVDFQMAMQDVYDFFYDVNKLLLAKGLHRMDDMLRPAAMSGMISDMLTASMAKHARTLAENKHFNGHPDLIVQGKYPNNSIASGEHGIEIKSTRKPGGGVDTHGAREQWMCVFVYQTDHATEPAIHRAPMKFTEVYLGHVTLTDFRKNARGELGTRTATLDRNGLKKLRSNWVYLDR</sequence>
<evidence type="ECO:0000313" key="1">
    <source>
        <dbReference type="EMBL" id="OAZ09345.1"/>
    </source>
</evidence>
<evidence type="ECO:0008006" key="3">
    <source>
        <dbReference type="Google" id="ProtNLM"/>
    </source>
</evidence>
<dbReference type="RefSeq" id="WP_064781360.1">
    <property type="nucleotide sequence ID" value="NZ_JPVZ01000005.1"/>
</dbReference>